<keyword evidence="7" id="KW-0663">Pyridoxal phosphate</keyword>
<dbReference type="Pfam" id="PF00291">
    <property type="entry name" value="PALP"/>
    <property type="match status" value="1"/>
</dbReference>
<evidence type="ECO:0000313" key="10">
    <source>
        <dbReference type="EMBL" id="EQD50125.1"/>
    </source>
</evidence>
<accession>T1B7H0</accession>
<dbReference type="GO" id="GO:0005524">
    <property type="term" value="F:ATP binding"/>
    <property type="evidence" value="ECO:0007669"/>
    <property type="project" value="TreeGrafter"/>
</dbReference>
<dbReference type="GO" id="GO:0000287">
    <property type="term" value="F:magnesium ion binding"/>
    <property type="evidence" value="ECO:0007669"/>
    <property type="project" value="TreeGrafter"/>
</dbReference>
<keyword evidence="8" id="KW-0456">Lyase</keyword>
<comment type="similarity">
    <text evidence="5">Belongs to the serine/threonine dehydratase family.</text>
</comment>
<evidence type="ECO:0000256" key="3">
    <source>
        <dbReference type="ARBA" id="ARBA00001936"/>
    </source>
</evidence>
<evidence type="ECO:0000256" key="5">
    <source>
        <dbReference type="ARBA" id="ARBA00010869"/>
    </source>
</evidence>
<gene>
    <name evidence="10" type="ORF">B1B_11349</name>
</gene>
<proteinExistence type="inferred from homology"/>
<reference evidence="10" key="2">
    <citation type="journal article" date="2014" name="ISME J.">
        <title>Microbial stratification in low pH oxic and suboxic macroscopic growths along an acid mine drainage.</title>
        <authorList>
            <person name="Mendez-Garcia C."/>
            <person name="Mesa V."/>
            <person name="Sprenger R.R."/>
            <person name="Richter M."/>
            <person name="Diez M.S."/>
            <person name="Solano J."/>
            <person name="Bargiela R."/>
            <person name="Golyshina O.V."/>
            <person name="Manteca A."/>
            <person name="Ramos J.L."/>
            <person name="Gallego J.R."/>
            <person name="Llorente I."/>
            <person name="Martins Dos Santos V.A."/>
            <person name="Jensen O.N."/>
            <person name="Pelaez A.I."/>
            <person name="Sanchez J."/>
            <person name="Ferrer M."/>
        </authorList>
    </citation>
    <scope>NUCLEOTIDE SEQUENCE</scope>
</reference>
<keyword evidence="6" id="KW-0460">Magnesium</keyword>
<dbReference type="EMBL" id="AUZY01007363">
    <property type="protein sequence ID" value="EQD50125.1"/>
    <property type="molecule type" value="Genomic_DNA"/>
</dbReference>
<name>T1B7H0_9ZZZZ</name>
<comment type="cofactor">
    <cofactor evidence="1">
        <name>Ca(2+)</name>
        <dbReference type="ChEBI" id="CHEBI:29108"/>
    </cofactor>
</comment>
<dbReference type="GO" id="GO:0030170">
    <property type="term" value="F:pyridoxal phosphate binding"/>
    <property type="evidence" value="ECO:0007669"/>
    <property type="project" value="InterPro"/>
</dbReference>
<dbReference type="SUPFAM" id="SSF53686">
    <property type="entry name" value="Tryptophan synthase beta subunit-like PLP-dependent enzymes"/>
    <property type="match status" value="1"/>
</dbReference>
<comment type="cofactor">
    <cofactor evidence="2">
        <name>pyridoxal 5'-phosphate</name>
        <dbReference type="ChEBI" id="CHEBI:597326"/>
    </cofactor>
</comment>
<evidence type="ECO:0000256" key="7">
    <source>
        <dbReference type="ARBA" id="ARBA00022898"/>
    </source>
</evidence>
<dbReference type="AlphaFoldDB" id="T1B7H0"/>
<dbReference type="GO" id="GO:0030378">
    <property type="term" value="F:serine racemase activity"/>
    <property type="evidence" value="ECO:0007669"/>
    <property type="project" value="TreeGrafter"/>
</dbReference>
<comment type="cofactor">
    <cofactor evidence="3">
        <name>Mn(2+)</name>
        <dbReference type="ChEBI" id="CHEBI:29035"/>
    </cofactor>
</comment>
<feature type="domain" description="Tryptophan synthase beta chain-like PALP" evidence="9">
    <location>
        <begin position="24"/>
        <end position="309"/>
    </location>
</feature>
<evidence type="ECO:0000259" key="9">
    <source>
        <dbReference type="Pfam" id="PF00291"/>
    </source>
</evidence>
<dbReference type="GO" id="GO:0003941">
    <property type="term" value="F:L-serine ammonia-lyase activity"/>
    <property type="evidence" value="ECO:0007669"/>
    <property type="project" value="TreeGrafter"/>
</dbReference>
<organism evidence="10">
    <name type="scientific">mine drainage metagenome</name>
    <dbReference type="NCBI Taxonomy" id="410659"/>
    <lineage>
        <taxon>unclassified sequences</taxon>
        <taxon>metagenomes</taxon>
        <taxon>ecological metagenomes</taxon>
    </lineage>
</organism>
<dbReference type="GO" id="GO:0018114">
    <property type="term" value="F:threonine racemase activity"/>
    <property type="evidence" value="ECO:0007669"/>
    <property type="project" value="TreeGrafter"/>
</dbReference>
<dbReference type="CDD" id="cd01562">
    <property type="entry name" value="Thr-dehyd"/>
    <property type="match status" value="1"/>
</dbReference>
<dbReference type="FunFam" id="3.40.50.1100:FF:000007">
    <property type="entry name" value="L-threonine dehydratase catabolic TdcB"/>
    <property type="match status" value="1"/>
</dbReference>
<dbReference type="InterPro" id="IPR036052">
    <property type="entry name" value="TrpB-like_PALP_sf"/>
</dbReference>
<dbReference type="InterPro" id="IPR001926">
    <property type="entry name" value="TrpB-like_PALP"/>
</dbReference>
<comment type="cofactor">
    <cofactor evidence="4">
        <name>Mg(2+)</name>
        <dbReference type="ChEBI" id="CHEBI:18420"/>
    </cofactor>
</comment>
<evidence type="ECO:0000256" key="1">
    <source>
        <dbReference type="ARBA" id="ARBA00001913"/>
    </source>
</evidence>
<reference evidence="10" key="1">
    <citation type="submission" date="2013-08" db="EMBL/GenBank/DDBJ databases">
        <authorList>
            <person name="Mendez C."/>
            <person name="Richter M."/>
            <person name="Ferrer M."/>
            <person name="Sanchez J."/>
        </authorList>
    </citation>
    <scope>NUCLEOTIDE SEQUENCE</scope>
</reference>
<evidence type="ECO:0000256" key="6">
    <source>
        <dbReference type="ARBA" id="ARBA00022842"/>
    </source>
</evidence>
<comment type="caution">
    <text evidence="10">The sequence shown here is derived from an EMBL/GenBank/DDBJ whole genome shotgun (WGS) entry which is preliminary data.</text>
</comment>
<dbReference type="Gene3D" id="3.40.50.1100">
    <property type="match status" value="2"/>
</dbReference>
<dbReference type="InterPro" id="IPR000634">
    <property type="entry name" value="Ser/Thr_deHydtase_PyrdxlP-BS"/>
</dbReference>
<dbReference type="PANTHER" id="PTHR43050">
    <property type="entry name" value="SERINE / THREONINE RACEMASE FAMILY MEMBER"/>
    <property type="match status" value="1"/>
</dbReference>
<evidence type="ECO:0000256" key="4">
    <source>
        <dbReference type="ARBA" id="ARBA00001946"/>
    </source>
</evidence>
<evidence type="ECO:0000256" key="2">
    <source>
        <dbReference type="ARBA" id="ARBA00001933"/>
    </source>
</evidence>
<dbReference type="FunFam" id="3.40.50.1100:FF:000005">
    <property type="entry name" value="Threonine dehydratase catabolic"/>
    <property type="match status" value="1"/>
</dbReference>
<dbReference type="GO" id="GO:0070179">
    <property type="term" value="P:D-serine biosynthetic process"/>
    <property type="evidence" value="ECO:0007669"/>
    <property type="project" value="TreeGrafter"/>
</dbReference>
<dbReference type="PROSITE" id="PS00165">
    <property type="entry name" value="DEHYDRATASE_SER_THR"/>
    <property type="match status" value="1"/>
</dbReference>
<dbReference type="PANTHER" id="PTHR43050:SF1">
    <property type="entry name" value="SERINE RACEMASE"/>
    <property type="match status" value="1"/>
</dbReference>
<evidence type="ECO:0000256" key="8">
    <source>
        <dbReference type="ARBA" id="ARBA00023239"/>
    </source>
</evidence>
<sequence>MVDMAIDYGDIQLARSRITRYWRHPTPVVRWHAFEERADVPDLRVYVKCENLGPTGSFKIRGALNAVLSLSEHEARYGVATHSSGNHGAALAYAARIRKIPVTIVVPEGASRRKIDLIRHWGGVIVECEPTQAGREAALARVVREQGCIAIPPYDWAPVMAGQGTVADEFLDEVPALDYLLIPVGGGGLISGSAIVVRERRPSIRLIGVEPRGANDTLRSLEQGMRIPHPAPSTIADGLKAFVGELTFPIIQQMVDQVVDVTEEEIARMMLLCLEELRMAIEPSSATVFAALAKEKLNSGSRIGLILSGGNVDHLVWEWLFTPVNGHDR</sequence>
<protein>
    <submittedName>
        <fullName evidence="10">Serine racemase</fullName>
    </submittedName>
</protein>